<protein>
    <submittedName>
        <fullName evidence="1">Uncharacterized protein</fullName>
    </submittedName>
</protein>
<comment type="caution">
    <text evidence="1">The sequence shown here is derived from an EMBL/GenBank/DDBJ whole genome shotgun (WGS) entry which is preliminary data.</text>
</comment>
<dbReference type="Proteomes" id="UP000033636">
    <property type="component" value="Unassembled WGS sequence"/>
</dbReference>
<evidence type="ECO:0000313" key="2">
    <source>
        <dbReference type="Proteomes" id="UP000033636"/>
    </source>
</evidence>
<accession>A0ACC6V2U9</accession>
<organism evidence="1 2">
    <name type="scientific">Thermoproteus sp. AZ2</name>
    <dbReference type="NCBI Taxonomy" id="1609232"/>
    <lineage>
        <taxon>Archaea</taxon>
        <taxon>Thermoproteota</taxon>
        <taxon>Thermoprotei</taxon>
        <taxon>Thermoproteales</taxon>
        <taxon>Thermoproteaceae</taxon>
        <taxon>Thermoproteus</taxon>
    </lineage>
</organism>
<evidence type="ECO:0000313" key="1">
    <source>
        <dbReference type="EMBL" id="MFB6491256.1"/>
    </source>
</evidence>
<reference evidence="1" key="1">
    <citation type="submission" date="2024-07" db="EMBL/GenBank/DDBJ databases">
        <title>Metagenome and Metagenome-Assembled Genomes of Archaea from a hot spring from the geothermal field of Los Azufres, Mexico.</title>
        <authorList>
            <person name="Marin-Paredes R."/>
            <person name="Martinez-Romero E."/>
            <person name="Servin-Garciduenas L.E."/>
        </authorList>
    </citation>
    <scope>NUCLEOTIDE SEQUENCE</scope>
</reference>
<gene>
    <name evidence="1" type="ORF">TU35_008505</name>
</gene>
<sequence>MRRELTFGEKTAVLIRARGLRLVKKYVVAGGRVLGEYIYIRVRGMEIEAEYDVEDRALYYLSICGRSCVVWTDGEPDKAPGRNAVRRAYVILREAAKFSSAARAALRIIRRYRHSRSTHRS</sequence>
<dbReference type="EMBL" id="JZWT02000026">
    <property type="protein sequence ID" value="MFB6491256.1"/>
    <property type="molecule type" value="Genomic_DNA"/>
</dbReference>
<name>A0ACC6V2U9_9CREN</name>
<proteinExistence type="predicted"/>